<keyword evidence="7" id="KW-0460">Magnesium</keyword>
<evidence type="ECO:0000259" key="15">
    <source>
        <dbReference type="PROSITE" id="PS50969"/>
    </source>
</evidence>
<dbReference type="InterPro" id="IPR051658">
    <property type="entry name" value="UBLCP1"/>
</dbReference>
<evidence type="ECO:0000256" key="8">
    <source>
        <dbReference type="ARBA" id="ARBA00022912"/>
    </source>
</evidence>
<comment type="catalytic activity">
    <reaction evidence="12">
        <text>O-phospho-L-threonyl-[protein] + H2O = L-threonyl-[protein] + phosphate</text>
        <dbReference type="Rhea" id="RHEA:47004"/>
        <dbReference type="Rhea" id="RHEA-COMP:11060"/>
        <dbReference type="Rhea" id="RHEA-COMP:11605"/>
        <dbReference type="ChEBI" id="CHEBI:15377"/>
        <dbReference type="ChEBI" id="CHEBI:30013"/>
        <dbReference type="ChEBI" id="CHEBI:43474"/>
        <dbReference type="ChEBI" id="CHEBI:61977"/>
        <dbReference type="EC" id="3.1.3.16"/>
    </reaction>
</comment>
<dbReference type="InterPro" id="IPR036412">
    <property type="entry name" value="HAD-like_sf"/>
</dbReference>
<dbReference type="PANTHER" id="PTHR48493:SF1">
    <property type="entry name" value="UBIQUITIN-LIKE DOMAIN-CONTAINING CTD PHOSPHATASE 1"/>
    <property type="match status" value="1"/>
</dbReference>
<keyword evidence="8" id="KW-0904">Protein phosphatase</keyword>
<name>A0A835KXQ0_SPOEX</name>
<feature type="domain" description="Ubiquitin-like" evidence="14">
    <location>
        <begin position="12"/>
        <end position="90"/>
    </location>
</feature>
<dbReference type="PANTHER" id="PTHR48493">
    <property type="entry name" value="UBIQUITIN-LIKE DOMAIN-CONTAINING CTD PHOSPHATASE 1"/>
    <property type="match status" value="1"/>
</dbReference>
<gene>
    <name evidence="16" type="ORF">HW555_012685</name>
</gene>
<evidence type="ECO:0000256" key="7">
    <source>
        <dbReference type="ARBA" id="ARBA00022842"/>
    </source>
</evidence>
<dbReference type="InterPro" id="IPR023214">
    <property type="entry name" value="HAD_sf"/>
</dbReference>
<dbReference type="Proteomes" id="UP000648187">
    <property type="component" value="Unassembled WGS sequence"/>
</dbReference>
<dbReference type="GO" id="GO:0004722">
    <property type="term" value="F:protein serine/threonine phosphatase activity"/>
    <property type="evidence" value="ECO:0007669"/>
    <property type="project" value="UniProtKB-EC"/>
</dbReference>
<evidence type="ECO:0000313" key="16">
    <source>
        <dbReference type="EMBL" id="KAF9407215.1"/>
    </source>
</evidence>
<organism evidence="16 17">
    <name type="scientific">Spodoptera exigua</name>
    <name type="common">Beet armyworm</name>
    <name type="synonym">Noctua fulgens</name>
    <dbReference type="NCBI Taxonomy" id="7107"/>
    <lineage>
        <taxon>Eukaryota</taxon>
        <taxon>Metazoa</taxon>
        <taxon>Ecdysozoa</taxon>
        <taxon>Arthropoda</taxon>
        <taxon>Hexapoda</taxon>
        <taxon>Insecta</taxon>
        <taxon>Pterygota</taxon>
        <taxon>Neoptera</taxon>
        <taxon>Endopterygota</taxon>
        <taxon>Lepidoptera</taxon>
        <taxon>Glossata</taxon>
        <taxon>Ditrysia</taxon>
        <taxon>Noctuoidea</taxon>
        <taxon>Noctuidae</taxon>
        <taxon>Amphipyrinae</taxon>
        <taxon>Spodoptera</taxon>
    </lineage>
</organism>
<evidence type="ECO:0000313" key="17">
    <source>
        <dbReference type="Proteomes" id="UP000648187"/>
    </source>
</evidence>
<feature type="non-terminal residue" evidence="16">
    <location>
        <position position="1"/>
    </location>
</feature>
<evidence type="ECO:0000256" key="6">
    <source>
        <dbReference type="ARBA" id="ARBA00022801"/>
    </source>
</evidence>
<evidence type="ECO:0000256" key="2">
    <source>
        <dbReference type="ARBA" id="ARBA00004123"/>
    </source>
</evidence>
<evidence type="ECO:0000256" key="13">
    <source>
        <dbReference type="SAM" id="MobiDB-lite"/>
    </source>
</evidence>
<keyword evidence="5" id="KW-0479">Metal-binding</keyword>
<evidence type="ECO:0000256" key="12">
    <source>
        <dbReference type="ARBA" id="ARBA00048336"/>
    </source>
</evidence>
<dbReference type="PROSITE" id="PS50969">
    <property type="entry name" value="FCP1"/>
    <property type="match status" value="1"/>
</dbReference>
<sequence length="329" mass="38258">LLKMCDINDNPIKLSVKWNGKEYEIPEFSPSDSVAMLKIAIENATGVRPERQKLLNVKFQGKVATDNCTLSDLQLKPNLKIMMMGSLEEAIAGAQTRPDVGDEVVYLSKINKRVRDYKINVLNEPREGKKLLVLDIDYTLFDHRSVAETGYELMRPYLHEFLTSAYEDYDIVIWSATGMKWIEEKMRLLGVSTHQDYKIMFYLDYLAMITVHTAKYGTIDVKPLGVIWGKYPQYSSKNTIMFDDIRRNFIMNPKSGLKIRPFRQAHLNRDRDRELLHLSTYLKDIAQYCEDFDQLNHKKWEKYKPDKNRSQQAGSKRKAEDSAPTTPKE</sequence>
<dbReference type="PROSITE" id="PS50053">
    <property type="entry name" value="UBIQUITIN_2"/>
    <property type="match status" value="1"/>
</dbReference>
<feature type="compositionally biased region" description="Basic and acidic residues" evidence="13">
    <location>
        <begin position="300"/>
        <end position="309"/>
    </location>
</feature>
<evidence type="ECO:0000256" key="5">
    <source>
        <dbReference type="ARBA" id="ARBA00022723"/>
    </source>
</evidence>
<dbReference type="FunFam" id="3.10.20.90:FF:000060">
    <property type="entry name" value="ubiquitin-like domain-containing CTD phosphatase 1"/>
    <property type="match status" value="1"/>
</dbReference>
<proteinExistence type="predicted"/>
<evidence type="ECO:0000256" key="9">
    <source>
        <dbReference type="ARBA" id="ARBA00023242"/>
    </source>
</evidence>
<dbReference type="InterPro" id="IPR000626">
    <property type="entry name" value="Ubiquitin-like_dom"/>
</dbReference>
<dbReference type="Gene3D" id="3.40.50.1000">
    <property type="entry name" value="HAD superfamily/HAD-like"/>
    <property type="match status" value="1"/>
</dbReference>
<keyword evidence="6" id="KW-0378">Hydrolase</keyword>
<feature type="compositionally biased region" description="Basic and acidic residues" evidence="13">
    <location>
        <begin position="317"/>
        <end position="329"/>
    </location>
</feature>
<dbReference type="GO" id="GO:0005634">
    <property type="term" value="C:nucleus"/>
    <property type="evidence" value="ECO:0007669"/>
    <property type="project" value="UniProtKB-SubCell"/>
</dbReference>
<dbReference type="SUPFAM" id="SSF54236">
    <property type="entry name" value="Ubiquitin-like"/>
    <property type="match status" value="1"/>
</dbReference>
<dbReference type="Pfam" id="PF00240">
    <property type="entry name" value="ubiquitin"/>
    <property type="match status" value="1"/>
</dbReference>
<comment type="cofactor">
    <cofactor evidence="1">
        <name>Mg(2+)</name>
        <dbReference type="ChEBI" id="CHEBI:18420"/>
    </cofactor>
</comment>
<dbReference type="EC" id="3.1.3.16" evidence="3"/>
<keyword evidence="17" id="KW-1185">Reference proteome</keyword>
<dbReference type="SUPFAM" id="SSF56784">
    <property type="entry name" value="HAD-like"/>
    <property type="match status" value="1"/>
</dbReference>
<dbReference type="AlphaFoldDB" id="A0A835KXQ0"/>
<feature type="domain" description="FCP1 homology" evidence="15">
    <location>
        <begin position="125"/>
        <end position="285"/>
    </location>
</feature>
<dbReference type="SMART" id="SM00577">
    <property type="entry name" value="CPDc"/>
    <property type="match status" value="1"/>
</dbReference>
<accession>A0A835KXQ0</accession>
<dbReference type="InterPro" id="IPR029071">
    <property type="entry name" value="Ubiquitin-like_domsf"/>
</dbReference>
<evidence type="ECO:0000259" key="14">
    <source>
        <dbReference type="PROSITE" id="PS50053"/>
    </source>
</evidence>
<evidence type="ECO:0000256" key="11">
    <source>
        <dbReference type="ARBA" id="ARBA00047761"/>
    </source>
</evidence>
<dbReference type="EMBL" id="JACKWZ010000495">
    <property type="protein sequence ID" value="KAF9407215.1"/>
    <property type="molecule type" value="Genomic_DNA"/>
</dbReference>
<dbReference type="GO" id="GO:0046872">
    <property type="term" value="F:metal ion binding"/>
    <property type="evidence" value="ECO:0007669"/>
    <property type="project" value="UniProtKB-KW"/>
</dbReference>
<comment type="caution">
    <text evidence="16">The sequence shown here is derived from an EMBL/GenBank/DDBJ whole genome shotgun (WGS) entry which is preliminary data.</text>
</comment>
<reference evidence="16" key="1">
    <citation type="submission" date="2020-08" db="EMBL/GenBank/DDBJ databases">
        <title>Spodoptera exigua strain:BAW_Kor-Di-RS1 Genome sequencing and assembly.</title>
        <authorList>
            <person name="Kim J."/>
            <person name="Nam H.Y."/>
            <person name="Kwon M."/>
            <person name="Choi J.H."/>
            <person name="Cho S.R."/>
            <person name="Kim G.-H."/>
        </authorList>
    </citation>
    <scope>NUCLEOTIDE SEQUENCE</scope>
    <source>
        <strain evidence="16">BAW_Kor-Di-RS1</strain>
        <tissue evidence="16">Whole-body</tissue>
    </source>
</reference>
<comment type="subcellular location">
    <subcellularLocation>
        <location evidence="2">Nucleus</location>
    </subcellularLocation>
</comment>
<feature type="region of interest" description="Disordered" evidence="13">
    <location>
        <begin position="300"/>
        <end position="329"/>
    </location>
</feature>
<keyword evidence="9" id="KW-0539">Nucleus</keyword>
<dbReference type="Pfam" id="PF03031">
    <property type="entry name" value="NIF"/>
    <property type="match status" value="1"/>
</dbReference>
<dbReference type="Gene3D" id="3.10.20.90">
    <property type="entry name" value="Phosphatidylinositol 3-kinase Catalytic Subunit, Chain A, domain 1"/>
    <property type="match status" value="1"/>
</dbReference>
<dbReference type="CDD" id="cd01813">
    <property type="entry name" value="Ubl_UBLCP1"/>
    <property type="match status" value="1"/>
</dbReference>
<dbReference type="SMART" id="SM00213">
    <property type="entry name" value="UBQ"/>
    <property type="match status" value="1"/>
</dbReference>
<evidence type="ECO:0000256" key="10">
    <source>
        <dbReference type="ARBA" id="ARBA00032039"/>
    </source>
</evidence>
<protein>
    <recommendedName>
        <fullName evidence="4">Ubiquitin-like domain-containing CTD phosphatase 1</fullName>
        <ecNumber evidence="3">3.1.3.16</ecNumber>
    </recommendedName>
    <alternativeName>
        <fullName evidence="10">Nuclear proteasome inhibitor UBLCP1</fullName>
    </alternativeName>
</protein>
<dbReference type="InterPro" id="IPR011943">
    <property type="entry name" value="HAD-SF_hydro_IIID"/>
</dbReference>
<evidence type="ECO:0000256" key="3">
    <source>
        <dbReference type="ARBA" id="ARBA00013081"/>
    </source>
</evidence>
<dbReference type="NCBIfam" id="TIGR02245">
    <property type="entry name" value="HAD_IIID1"/>
    <property type="match status" value="1"/>
</dbReference>
<dbReference type="InterPro" id="IPR004274">
    <property type="entry name" value="FCP1_dom"/>
</dbReference>
<evidence type="ECO:0000256" key="4">
    <source>
        <dbReference type="ARBA" id="ARBA00014187"/>
    </source>
</evidence>
<comment type="catalytic activity">
    <reaction evidence="11">
        <text>O-phospho-L-seryl-[protein] + H2O = L-seryl-[protein] + phosphate</text>
        <dbReference type="Rhea" id="RHEA:20629"/>
        <dbReference type="Rhea" id="RHEA-COMP:9863"/>
        <dbReference type="Rhea" id="RHEA-COMP:11604"/>
        <dbReference type="ChEBI" id="CHEBI:15377"/>
        <dbReference type="ChEBI" id="CHEBI:29999"/>
        <dbReference type="ChEBI" id="CHEBI:43474"/>
        <dbReference type="ChEBI" id="CHEBI:83421"/>
        <dbReference type="EC" id="3.1.3.16"/>
    </reaction>
</comment>
<dbReference type="GO" id="GO:0090364">
    <property type="term" value="P:regulation of proteasome assembly"/>
    <property type="evidence" value="ECO:0007669"/>
    <property type="project" value="InterPro"/>
</dbReference>
<evidence type="ECO:0000256" key="1">
    <source>
        <dbReference type="ARBA" id="ARBA00001946"/>
    </source>
</evidence>